<evidence type="ECO:0000313" key="12">
    <source>
        <dbReference type="Proteomes" id="UP000199227"/>
    </source>
</evidence>
<evidence type="ECO:0000313" key="11">
    <source>
        <dbReference type="EMBL" id="SFP11223.1"/>
    </source>
</evidence>
<evidence type="ECO:0000256" key="5">
    <source>
        <dbReference type="ARBA" id="ARBA00022679"/>
    </source>
</evidence>
<evidence type="ECO:0000256" key="1">
    <source>
        <dbReference type="ARBA" id="ARBA00000085"/>
    </source>
</evidence>
<dbReference type="PRINTS" id="PR00344">
    <property type="entry name" value="BCTRLSENSOR"/>
</dbReference>
<dbReference type="EMBL" id="FOXB01000006">
    <property type="protein sequence ID" value="SFP11223.1"/>
    <property type="molecule type" value="Genomic_DNA"/>
</dbReference>
<keyword evidence="8" id="KW-0812">Transmembrane</keyword>
<feature type="transmembrane region" description="Helical" evidence="8">
    <location>
        <begin position="7"/>
        <end position="28"/>
    </location>
</feature>
<dbReference type="CDD" id="cd06225">
    <property type="entry name" value="HAMP"/>
    <property type="match status" value="1"/>
</dbReference>
<keyword evidence="6" id="KW-0418">Kinase</keyword>
<dbReference type="PANTHER" id="PTHR43711">
    <property type="entry name" value="TWO-COMPONENT HISTIDINE KINASE"/>
    <property type="match status" value="1"/>
</dbReference>
<dbReference type="Gene3D" id="3.30.565.10">
    <property type="entry name" value="Histidine kinase-like ATPase, C-terminal domain"/>
    <property type="match status" value="1"/>
</dbReference>
<comment type="subcellular location">
    <subcellularLocation>
        <location evidence="2">Membrane</location>
    </subcellularLocation>
</comment>
<evidence type="ECO:0000256" key="3">
    <source>
        <dbReference type="ARBA" id="ARBA00012438"/>
    </source>
</evidence>
<feature type="domain" description="Histidine kinase" evidence="9">
    <location>
        <begin position="457"/>
        <end position="671"/>
    </location>
</feature>
<keyword evidence="8" id="KW-1133">Transmembrane helix</keyword>
<evidence type="ECO:0000259" key="10">
    <source>
        <dbReference type="PROSITE" id="PS50885"/>
    </source>
</evidence>
<evidence type="ECO:0000256" key="2">
    <source>
        <dbReference type="ARBA" id="ARBA00004370"/>
    </source>
</evidence>
<dbReference type="InterPro" id="IPR050736">
    <property type="entry name" value="Sensor_HK_Regulatory"/>
</dbReference>
<dbReference type="InterPro" id="IPR003594">
    <property type="entry name" value="HATPase_dom"/>
</dbReference>
<dbReference type="AlphaFoldDB" id="A0A1I5MNY9"/>
<dbReference type="OrthoDB" id="177675at2"/>
<protein>
    <recommendedName>
        <fullName evidence="3">histidine kinase</fullName>
        <ecNumber evidence="3">2.7.13.3</ecNumber>
    </recommendedName>
</protein>
<dbReference type="InterPro" id="IPR005467">
    <property type="entry name" value="His_kinase_dom"/>
</dbReference>
<sequence length="671" mass="76221">MYLSIRLKLIIAFFSIIAVGYLSIIYFFSKSETEVLKKRAIEHLEVEALYSIEHLKHHLDDIANEVLFLSKLEIMDDIIANDIDKRITKILEKKREDIGKDVTFLTLNTNGEIVASATASNFKIDLKKLFSKIENIRDKAPYIFVFNKYLVFSSPVYASFDDKLTIGTLLLFKPLKNLSDELHISNGVIAWIIPLDNLKKDIGSLFNPPDKKILLQNYLYVIKPIGPPLDGWKLGYALKKDIAFETIQQVQNILLFTFIVMLVLTSILTIIIDRRIVEPVRKLADTASKIVSTNDYTMRVKPFSKDEIGELAENFNLLMEKTAEAFNAIERQNRESVQTLIELMNFFGYMIQSETKEETIERACRELRRLTSADTVTFCPEVSDKRERCIVLESAQSFENNRKVYGAICIEGAKETMAMENRFFESASRMISLQIERIELLQTTREALKSKTSFFSALSHELRTPLGSILSLTQYLMTTSNCDESAKEVLGKIESSASHLLQIINDILTMAKAESGKLEPMFQQCDLVTLIEETIDMVMPLAEAKGIELNFYHTSSSMRIQTDPKLFRQVLINLLANAVKYTFDGKIKVTLSSFEYCVEVIVEDTGIGIEPDALKEVFNEFYREYRVRGSENGSGLGLALSKKIAQVLKGDLFIESEGEGKGTKATFKLFV</sequence>
<dbReference type="SUPFAM" id="SSF47384">
    <property type="entry name" value="Homodimeric domain of signal transducing histidine kinase"/>
    <property type="match status" value="1"/>
</dbReference>
<dbReference type="PROSITE" id="PS50109">
    <property type="entry name" value="HIS_KIN"/>
    <property type="match status" value="1"/>
</dbReference>
<feature type="domain" description="HAMP" evidence="10">
    <location>
        <begin position="274"/>
        <end position="327"/>
    </location>
</feature>
<dbReference type="PANTHER" id="PTHR43711:SF1">
    <property type="entry name" value="HISTIDINE KINASE 1"/>
    <property type="match status" value="1"/>
</dbReference>
<dbReference type="Proteomes" id="UP000199227">
    <property type="component" value="Unassembled WGS sequence"/>
</dbReference>
<evidence type="ECO:0000256" key="6">
    <source>
        <dbReference type="ARBA" id="ARBA00022777"/>
    </source>
</evidence>
<evidence type="ECO:0000259" key="9">
    <source>
        <dbReference type="PROSITE" id="PS50109"/>
    </source>
</evidence>
<name>A0A1I5MNY9_9BACT</name>
<dbReference type="InterPro" id="IPR036890">
    <property type="entry name" value="HATPase_C_sf"/>
</dbReference>
<dbReference type="EC" id="2.7.13.3" evidence="3"/>
<evidence type="ECO:0000256" key="4">
    <source>
        <dbReference type="ARBA" id="ARBA00022553"/>
    </source>
</evidence>
<keyword evidence="12" id="KW-1185">Reference proteome</keyword>
<accession>A0A1I5MNY9</accession>
<comment type="catalytic activity">
    <reaction evidence="1">
        <text>ATP + protein L-histidine = ADP + protein N-phospho-L-histidine.</text>
        <dbReference type="EC" id="2.7.13.3"/>
    </reaction>
</comment>
<dbReference type="GO" id="GO:0016020">
    <property type="term" value="C:membrane"/>
    <property type="evidence" value="ECO:0007669"/>
    <property type="project" value="UniProtKB-SubCell"/>
</dbReference>
<dbReference type="InterPro" id="IPR003660">
    <property type="entry name" value="HAMP_dom"/>
</dbReference>
<dbReference type="InterPro" id="IPR036097">
    <property type="entry name" value="HisK_dim/P_sf"/>
</dbReference>
<dbReference type="GO" id="GO:0000155">
    <property type="term" value="F:phosphorelay sensor kinase activity"/>
    <property type="evidence" value="ECO:0007669"/>
    <property type="project" value="InterPro"/>
</dbReference>
<reference evidence="11 12" key="1">
    <citation type="submission" date="2016-10" db="EMBL/GenBank/DDBJ databases">
        <authorList>
            <person name="de Groot N.N."/>
        </authorList>
    </citation>
    <scope>NUCLEOTIDE SEQUENCE [LARGE SCALE GENOMIC DNA]</scope>
    <source>
        <strain evidence="11 12">EP1-55-1</strain>
    </source>
</reference>
<keyword evidence="5" id="KW-0808">Transferase</keyword>
<keyword evidence="4" id="KW-0597">Phosphoprotein</keyword>
<dbReference type="Pfam" id="PF00512">
    <property type="entry name" value="HisKA"/>
    <property type="match status" value="1"/>
</dbReference>
<evidence type="ECO:0000256" key="7">
    <source>
        <dbReference type="ARBA" id="ARBA00023012"/>
    </source>
</evidence>
<dbReference type="PROSITE" id="PS50885">
    <property type="entry name" value="HAMP"/>
    <property type="match status" value="1"/>
</dbReference>
<dbReference type="SMART" id="SM00304">
    <property type="entry name" value="HAMP"/>
    <property type="match status" value="1"/>
</dbReference>
<organism evidence="11 12">
    <name type="scientific">Hydrogenimonas thermophila</name>
    <dbReference type="NCBI Taxonomy" id="223786"/>
    <lineage>
        <taxon>Bacteria</taxon>
        <taxon>Pseudomonadati</taxon>
        <taxon>Campylobacterota</taxon>
        <taxon>Epsilonproteobacteria</taxon>
        <taxon>Campylobacterales</taxon>
        <taxon>Hydrogenimonadaceae</taxon>
        <taxon>Hydrogenimonas</taxon>
    </lineage>
</organism>
<dbReference type="RefSeq" id="WP_092911299.1">
    <property type="nucleotide sequence ID" value="NZ_FOXB01000006.1"/>
</dbReference>
<dbReference type="Pfam" id="PF02518">
    <property type="entry name" value="HATPase_c"/>
    <property type="match status" value="1"/>
</dbReference>
<dbReference type="Pfam" id="PF00672">
    <property type="entry name" value="HAMP"/>
    <property type="match status" value="1"/>
</dbReference>
<dbReference type="Gene3D" id="1.10.287.130">
    <property type="match status" value="1"/>
</dbReference>
<dbReference type="InterPro" id="IPR003661">
    <property type="entry name" value="HisK_dim/P_dom"/>
</dbReference>
<dbReference type="SMART" id="SM00387">
    <property type="entry name" value="HATPase_c"/>
    <property type="match status" value="1"/>
</dbReference>
<dbReference type="SUPFAM" id="SSF55874">
    <property type="entry name" value="ATPase domain of HSP90 chaperone/DNA topoisomerase II/histidine kinase"/>
    <property type="match status" value="1"/>
</dbReference>
<dbReference type="InterPro" id="IPR004358">
    <property type="entry name" value="Sig_transdc_His_kin-like_C"/>
</dbReference>
<dbReference type="STRING" id="223786.SAMN05216234_10680"/>
<proteinExistence type="predicted"/>
<feature type="transmembrane region" description="Helical" evidence="8">
    <location>
        <begin position="253"/>
        <end position="272"/>
    </location>
</feature>
<keyword evidence="8" id="KW-0472">Membrane</keyword>
<dbReference type="CDD" id="cd00082">
    <property type="entry name" value="HisKA"/>
    <property type="match status" value="1"/>
</dbReference>
<dbReference type="SMART" id="SM00388">
    <property type="entry name" value="HisKA"/>
    <property type="match status" value="1"/>
</dbReference>
<gene>
    <name evidence="11" type="ORF">SAMN05216234_10680</name>
</gene>
<dbReference type="Gene3D" id="6.10.340.10">
    <property type="match status" value="1"/>
</dbReference>
<dbReference type="SUPFAM" id="SSF158472">
    <property type="entry name" value="HAMP domain-like"/>
    <property type="match status" value="1"/>
</dbReference>
<keyword evidence="7" id="KW-0902">Two-component regulatory system</keyword>
<evidence type="ECO:0000256" key="8">
    <source>
        <dbReference type="SAM" id="Phobius"/>
    </source>
</evidence>